<dbReference type="CDD" id="cd11290">
    <property type="entry name" value="gelsolin_S1_like"/>
    <property type="match status" value="1"/>
</dbReference>
<dbReference type="FunFam" id="3.40.20.10:FF:000040">
    <property type="entry name" value="macrophage-capping protein-like isoform X1"/>
    <property type="match status" value="1"/>
</dbReference>
<keyword evidence="16" id="KW-1185">Reference proteome</keyword>
<evidence type="ECO:0000256" key="3">
    <source>
        <dbReference type="ARBA" id="ARBA00008418"/>
    </source>
</evidence>
<dbReference type="FunFam" id="3.40.20.10:FF:000005">
    <property type="entry name" value="Gelsolin"/>
    <property type="match status" value="1"/>
</dbReference>
<keyword evidence="12" id="KW-0966">Cell projection</keyword>
<protein>
    <recommendedName>
        <fullName evidence="4">Scinderin</fullName>
    </recommendedName>
    <alternativeName>
        <fullName evidence="13">Adseverin</fullName>
    </alternativeName>
</protein>
<dbReference type="Gene3D" id="3.40.20.10">
    <property type="entry name" value="Severin"/>
    <property type="match status" value="6"/>
</dbReference>
<feature type="domain" description="Gelsolin-like" evidence="14">
    <location>
        <begin position="593"/>
        <end position="668"/>
    </location>
</feature>
<evidence type="ECO:0000256" key="12">
    <source>
        <dbReference type="ARBA" id="ARBA00023273"/>
    </source>
</evidence>
<comment type="subcellular location">
    <subcellularLocation>
        <location evidence="1">Cell projection</location>
        <location evidence="1">Podosome</location>
    </subcellularLocation>
    <subcellularLocation>
        <location evidence="2">Cytoplasm</location>
        <location evidence="2">Cytoskeleton</location>
    </subcellularLocation>
</comment>
<dbReference type="Pfam" id="PF00626">
    <property type="entry name" value="Gelsolin"/>
    <property type="match status" value="6"/>
</dbReference>
<keyword evidence="8" id="KW-0106">Calcium</keyword>
<feature type="domain" description="Gelsolin-like" evidence="14">
    <location>
        <begin position="25"/>
        <end position="105"/>
    </location>
</feature>
<feature type="domain" description="Gelsolin-like" evidence="14">
    <location>
        <begin position="492"/>
        <end position="535"/>
    </location>
</feature>
<dbReference type="PRINTS" id="PR00597">
    <property type="entry name" value="GELSOLIN"/>
</dbReference>
<evidence type="ECO:0000313" key="15">
    <source>
        <dbReference type="Ensembl" id="ENSCCRP00000136131.1"/>
    </source>
</evidence>
<dbReference type="InterPro" id="IPR029006">
    <property type="entry name" value="ADF-H/Gelsolin-like_dom_sf"/>
</dbReference>
<evidence type="ECO:0000313" key="16">
    <source>
        <dbReference type="Proteomes" id="UP001108240"/>
    </source>
</evidence>
<dbReference type="SMART" id="SM00262">
    <property type="entry name" value="GEL"/>
    <property type="match status" value="6"/>
</dbReference>
<evidence type="ECO:0000259" key="14">
    <source>
        <dbReference type="Pfam" id="PF00626"/>
    </source>
</evidence>
<evidence type="ECO:0000256" key="5">
    <source>
        <dbReference type="ARBA" id="ARBA00022467"/>
    </source>
</evidence>
<dbReference type="SUPFAM" id="SSF55753">
    <property type="entry name" value="Actin depolymerizing proteins"/>
    <property type="match status" value="6"/>
</dbReference>
<keyword evidence="5" id="KW-0117">Actin capping</keyword>
<dbReference type="CDD" id="cd11289">
    <property type="entry name" value="gelsolin_S2_like"/>
    <property type="match status" value="1"/>
</dbReference>
<dbReference type="CDD" id="cd11291">
    <property type="entry name" value="gelsolin_S6_like"/>
    <property type="match status" value="1"/>
</dbReference>
<evidence type="ECO:0000256" key="4">
    <source>
        <dbReference type="ARBA" id="ARBA00014288"/>
    </source>
</evidence>
<dbReference type="AlphaFoldDB" id="A0A9J8A039"/>
<evidence type="ECO:0000256" key="6">
    <source>
        <dbReference type="ARBA" id="ARBA00022490"/>
    </source>
</evidence>
<comment type="similarity">
    <text evidence="3">Belongs to the villin/gelsolin family.</text>
</comment>
<organism evidence="15 16">
    <name type="scientific">Cyprinus carpio carpio</name>
    <dbReference type="NCBI Taxonomy" id="630221"/>
    <lineage>
        <taxon>Eukaryota</taxon>
        <taxon>Metazoa</taxon>
        <taxon>Chordata</taxon>
        <taxon>Craniata</taxon>
        <taxon>Vertebrata</taxon>
        <taxon>Euteleostomi</taxon>
        <taxon>Actinopterygii</taxon>
        <taxon>Neopterygii</taxon>
        <taxon>Teleostei</taxon>
        <taxon>Ostariophysi</taxon>
        <taxon>Cypriniformes</taxon>
        <taxon>Cyprinidae</taxon>
        <taxon>Cyprininae</taxon>
        <taxon>Cyprinus</taxon>
    </lineage>
</organism>
<evidence type="ECO:0000256" key="7">
    <source>
        <dbReference type="ARBA" id="ARBA00022737"/>
    </source>
</evidence>
<dbReference type="GeneTree" id="ENSGT00940000159083"/>
<dbReference type="Proteomes" id="UP001108240">
    <property type="component" value="Unplaced"/>
</dbReference>
<keyword evidence="7" id="KW-0677">Repeat</keyword>
<accession>A0A9J8A039</accession>
<keyword evidence="11" id="KW-0206">Cytoskeleton</keyword>
<dbReference type="PANTHER" id="PTHR11977:SF78">
    <property type="entry name" value="SCINDERIN"/>
    <property type="match status" value="1"/>
</dbReference>
<dbReference type="Ensembl" id="ENSCCRT00000163205.1">
    <property type="protein sequence ID" value="ENSCCRP00000136131.1"/>
    <property type="gene ID" value="ENSCCRG00000043929.2"/>
</dbReference>
<evidence type="ECO:0000256" key="13">
    <source>
        <dbReference type="ARBA" id="ARBA00030694"/>
    </source>
</evidence>
<dbReference type="GO" id="GO:0051015">
    <property type="term" value="F:actin filament binding"/>
    <property type="evidence" value="ECO:0007669"/>
    <property type="project" value="InterPro"/>
</dbReference>
<evidence type="ECO:0000256" key="2">
    <source>
        <dbReference type="ARBA" id="ARBA00004245"/>
    </source>
</evidence>
<evidence type="ECO:0000256" key="10">
    <source>
        <dbReference type="ARBA" id="ARBA00023203"/>
    </source>
</evidence>
<evidence type="ECO:0000256" key="1">
    <source>
        <dbReference type="ARBA" id="ARBA00004188"/>
    </source>
</evidence>
<name>A0A9J8A039_CYPCA</name>
<dbReference type="GO" id="GO:0002102">
    <property type="term" value="C:podosome"/>
    <property type="evidence" value="ECO:0007669"/>
    <property type="project" value="UniProtKB-SubCell"/>
</dbReference>
<keyword evidence="10" id="KW-0009">Actin-binding</keyword>
<dbReference type="GO" id="GO:0051014">
    <property type="term" value="P:actin filament severing"/>
    <property type="evidence" value="ECO:0007669"/>
    <property type="project" value="TreeGrafter"/>
</dbReference>
<feature type="domain" description="Gelsolin-like" evidence="14">
    <location>
        <begin position="380"/>
        <end position="448"/>
    </location>
</feature>
<dbReference type="GO" id="GO:0008154">
    <property type="term" value="P:actin polymerization or depolymerization"/>
    <property type="evidence" value="ECO:0007669"/>
    <property type="project" value="TreeGrafter"/>
</dbReference>
<reference evidence="15" key="1">
    <citation type="submission" date="2025-08" db="UniProtKB">
        <authorList>
            <consortium name="Ensembl"/>
        </authorList>
    </citation>
    <scope>IDENTIFICATION</scope>
</reference>
<dbReference type="FunFam" id="3.40.20.10:FF:000001">
    <property type="entry name" value="Gelsolin"/>
    <property type="match status" value="1"/>
</dbReference>
<feature type="domain" description="Gelsolin-like" evidence="14">
    <location>
        <begin position="236"/>
        <end position="307"/>
    </location>
</feature>
<evidence type="ECO:0000256" key="11">
    <source>
        <dbReference type="ARBA" id="ARBA00023212"/>
    </source>
</evidence>
<dbReference type="GO" id="GO:0051016">
    <property type="term" value="P:barbed-end actin filament capping"/>
    <property type="evidence" value="ECO:0007669"/>
    <property type="project" value="TreeGrafter"/>
</dbReference>
<dbReference type="GO" id="GO:0030031">
    <property type="term" value="P:cell projection assembly"/>
    <property type="evidence" value="ECO:0007669"/>
    <property type="project" value="TreeGrafter"/>
</dbReference>
<feature type="domain" description="Gelsolin-like" evidence="14">
    <location>
        <begin position="145"/>
        <end position="218"/>
    </location>
</feature>
<dbReference type="GO" id="GO:0005737">
    <property type="term" value="C:cytoplasm"/>
    <property type="evidence" value="ECO:0007669"/>
    <property type="project" value="TreeGrafter"/>
</dbReference>
<dbReference type="GO" id="GO:0005546">
    <property type="term" value="F:phosphatidylinositol-4,5-bisphosphate binding"/>
    <property type="evidence" value="ECO:0007669"/>
    <property type="project" value="TreeGrafter"/>
</dbReference>
<sequence>MGLHHKEFEQAGKRQGLQIWRIEKMELAPVPENSHGSFYIGDAYLVLHTVKQKDSCFYDLHYWLGKDCTQDESTAAAIFTIQMDDYLGGKPVQYREIQGSESTNFTSYFKGGITYKTGGVASGFHHVVTNDLSARRLFHLKGRRTVRATEVPLAWASFNNGDCFIVDLGAEIYQWCGSKCNKFERLKAAQVATGIRDNERNGRARLVVVEEGHEPKEMIKVSDATGKMKVSLVSDENPFNQSDLLSEECFILDHGKSKIIFVWKGHSANPNERKEAMKTAEGFIKQMGYPANTQIQVLPEGGETPIFKQFFKSWKDKDQAEGLGRVFVTERIAKIKQEKFDASKLHESHQMAAQYNMVDNGTGKTQVTICIQEIRDCIKTYGQFYGGDCYIILYTYTKGEIIYTWQGSSSTIDELTASAFLTVELDRSLGGRAVQVRVTQGKEPPHLLSLFKDKPLIVYKNGTSRKGGQAPAPPTRLFQVRKNLGIITRIYEVDAKATSLNSNDAYLLKLPKGDGYLWKGKGASEEEERGAKYMSEKLKCKIKLITEGNEPADFWKALGGKMEYQTSEMLESKTIAHPPRLFACSNKTGKFIIEEVPGEFNQDDLAEDDVMLLDVWDQVFVWIGKDANEVERTESVKSAKTYIETDPSGRDKGTSVVVVKQGHEPPTFTGWFLGWDASRWDSDLMARAVESLQV</sequence>
<dbReference type="PANTHER" id="PTHR11977">
    <property type="entry name" value="VILLIN"/>
    <property type="match status" value="1"/>
</dbReference>
<keyword evidence="6" id="KW-0963">Cytoplasm</keyword>
<dbReference type="CDD" id="cd11293">
    <property type="entry name" value="gelsolin_S4_like"/>
    <property type="match status" value="1"/>
</dbReference>
<dbReference type="InterPro" id="IPR007123">
    <property type="entry name" value="Gelsolin-like_dom"/>
</dbReference>
<dbReference type="GO" id="GO:0007417">
    <property type="term" value="P:central nervous system development"/>
    <property type="evidence" value="ECO:0007669"/>
    <property type="project" value="TreeGrafter"/>
</dbReference>
<proteinExistence type="inferred from homology"/>
<reference evidence="15" key="2">
    <citation type="submission" date="2025-09" db="UniProtKB">
        <authorList>
            <consortium name="Ensembl"/>
        </authorList>
    </citation>
    <scope>IDENTIFICATION</scope>
</reference>
<dbReference type="FunFam" id="3.40.20.10:FF:000002">
    <property type="entry name" value="Gelsolin"/>
    <property type="match status" value="1"/>
</dbReference>
<dbReference type="CDD" id="cd11288">
    <property type="entry name" value="gelsolin_S5_like"/>
    <property type="match status" value="1"/>
</dbReference>
<evidence type="ECO:0000256" key="8">
    <source>
        <dbReference type="ARBA" id="ARBA00022837"/>
    </source>
</evidence>
<dbReference type="InterPro" id="IPR007122">
    <property type="entry name" value="Villin/Gelsolin"/>
</dbReference>
<dbReference type="CDD" id="cd11292">
    <property type="entry name" value="gelsolin_S3_like"/>
    <property type="match status" value="1"/>
</dbReference>
<evidence type="ECO:0000256" key="9">
    <source>
        <dbReference type="ARBA" id="ARBA00022949"/>
    </source>
</evidence>
<keyword evidence="9" id="KW-0965">Cell junction</keyword>